<feature type="transmembrane region" description="Helical" evidence="1">
    <location>
        <begin position="241"/>
        <end position="261"/>
    </location>
</feature>
<feature type="transmembrane region" description="Helical" evidence="1">
    <location>
        <begin position="328"/>
        <end position="351"/>
    </location>
</feature>
<reference evidence="2" key="1">
    <citation type="submission" date="2022-10" db="EMBL/GenBank/DDBJ databases">
        <title>Determination and structural analysis of whole genome sequence of Sarocladium strictum F4-1.</title>
        <authorList>
            <person name="Hu L."/>
            <person name="Jiang Y."/>
        </authorList>
    </citation>
    <scope>NUCLEOTIDE SEQUENCE</scope>
    <source>
        <strain evidence="2">F4-1</strain>
    </source>
</reference>
<keyword evidence="1" id="KW-0472">Membrane</keyword>
<organism evidence="2 3">
    <name type="scientific">Sarocladium strictum</name>
    <name type="common">Black bundle disease fungus</name>
    <name type="synonym">Acremonium strictum</name>
    <dbReference type="NCBI Taxonomy" id="5046"/>
    <lineage>
        <taxon>Eukaryota</taxon>
        <taxon>Fungi</taxon>
        <taxon>Dikarya</taxon>
        <taxon>Ascomycota</taxon>
        <taxon>Pezizomycotina</taxon>
        <taxon>Sordariomycetes</taxon>
        <taxon>Hypocreomycetidae</taxon>
        <taxon>Hypocreales</taxon>
        <taxon>Sarocladiaceae</taxon>
        <taxon>Sarocladium</taxon>
    </lineage>
</organism>
<name>A0AA39GP81_SARSR</name>
<feature type="transmembrane region" description="Helical" evidence="1">
    <location>
        <begin position="120"/>
        <end position="142"/>
    </location>
</feature>
<protein>
    <recommendedName>
        <fullName evidence="4">Ubiquitin carrier protein</fullName>
    </recommendedName>
</protein>
<keyword evidence="1" id="KW-1133">Transmembrane helix</keyword>
<sequence length="363" mass="39978">MHSYATLATAVYKRAVVSANPGAPETPTYELPSWTWLVFLLNLIYTIRQVYPVLAIVENENPPAYEPVSLNDDSASLAEDNGVPKPAGVAVPSGNYPSHTVTSSLRGCHRLLRASGGFRANFRGFSCLFAQGMMTYMLMGIFSSALGYGFSSIATLLASLSLVQFSAAWVHVVISQPSPLHFWRRLPPFKRTFEATWKAVTLYWVATEATRWVPLLVASILGLRVDFDSSDNEHVEQPKGFVWKVIVVGLVAVLCAIHFLIPTHVVLVRVQASILPEDTETIVPFDRSFEGTVEPAVVGGKGYVTMRDAWKTFSRSAWRRIVKLYVKIYAISLAFGLFFGLVIGGQVALILSNAKQVEHPQGN</sequence>
<evidence type="ECO:0000256" key="1">
    <source>
        <dbReference type="SAM" id="Phobius"/>
    </source>
</evidence>
<evidence type="ECO:0008006" key="4">
    <source>
        <dbReference type="Google" id="ProtNLM"/>
    </source>
</evidence>
<evidence type="ECO:0000313" key="2">
    <source>
        <dbReference type="EMBL" id="KAK0391028.1"/>
    </source>
</evidence>
<gene>
    <name evidence="2" type="ORF">NLU13_0530</name>
</gene>
<accession>A0AA39GP81</accession>
<evidence type="ECO:0000313" key="3">
    <source>
        <dbReference type="Proteomes" id="UP001175261"/>
    </source>
</evidence>
<dbReference type="Proteomes" id="UP001175261">
    <property type="component" value="Unassembled WGS sequence"/>
</dbReference>
<comment type="caution">
    <text evidence="2">The sequence shown here is derived from an EMBL/GenBank/DDBJ whole genome shotgun (WGS) entry which is preliminary data.</text>
</comment>
<feature type="transmembrane region" description="Helical" evidence="1">
    <location>
        <begin position="148"/>
        <end position="174"/>
    </location>
</feature>
<dbReference type="AlphaFoldDB" id="A0AA39GP81"/>
<proteinExistence type="predicted"/>
<keyword evidence="3" id="KW-1185">Reference proteome</keyword>
<feature type="transmembrane region" description="Helical" evidence="1">
    <location>
        <begin position="195"/>
        <end position="221"/>
    </location>
</feature>
<keyword evidence="1" id="KW-0812">Transmembrane</keyword>
<dbReference type="EMBL" id="JAPDFR010000001">
    <property type="protein sequence ID" value="KAK0391028.1"/>
    <property type="molecule type" value="Genomic_DNA"/>
</dbReference>